<keyword evidence="4 13" id="KW-0479">Metal-binding</keyword>
<accession>A0A831RXN7</accession>
<feature type="binding site" evidence="13">
    <location>
        <position position="138"/>
    </location>
    <ligand>
        <name>Mg(2+)</name>
        <dbReference type="ChEBI" id="CHEBI:18420"/>
        <label>1</label>
    </ligand>
</feature>
<keyword evidence="6 13" id="KW-0227">DNA damage</keyword>
<dbReference type="SUPFAM" id="SSF53098">
    <property type="entry name" value="Ribonuclease H-like"/>
    <property type="match status" value="1"/>
</dbReference>
<dbReference type="FunFam" id="3.30.420.10:FF:000002">
    <property type="entry name" value="Crossover junction endodeoxyribonuclease RuvC"/>
    <property type="match status" value="1"/>
</dbReference>
<dbReference type="EC" id="3.1.21.10" evidence="13 14"/>
<comment type="subcellular location">
    <subcellularLocation>
        <location evidence="13">Cytoplasm</location>
    </subcellularLocation>
</comment>
<dbReference type="GO" id="GO:0005737">
    <property type="term" value="C:cytoplasm"/>
    <property type="evidence" value="ECO:0007669"/>
    <property type="project" value="UniProtKB-SubCell"/>
</dbReference>
<keyword evidence="8 13" id="KW-0460">Magnesium</keyword>
<evidence type="ECO:0000256" key="10">
    <source>
        <dbReference type="ARBA" id="ARBA00023172"/>
    </source>
</evidence>
<comment type="catalytic activity">
    <reaction evidence="12 13">
        <text>Endonucleolytic cleavage at a junction such as a reciprocal single-stranded crossover between two homologous DNA duplexes (Holliday junction).</text>
        <dbReference type="EC" id="3.1.21.10"/>
    </reaction>
</comment>
<name>A0A831RXN7_9GAMM</name>
<keyword evidence="10 13" id="KW-0233">DNA recombination</keyword>
<dbReference type="HAMAP" id="MF_00034">
    <property type="entry name" value="RuvC"/>
    <property type="match status" value="1"/>
</dbReference>
<dbReference type="PANTHER" id="PTHR30194">
    <property type="entry name" value="CROSSOVER JUNCTION ENDODEOXYRIBONUCLEASE RUVC"/>
    <property type="match status" value="1"/>
</dbReference>
<evidence type="ECO:0000256" key="4">
    <source>
        <dbReference type="ARBA" id="ARBA00022723"/>
    </source>
</evidence>
<feature type="binding site" evidence="13">
    <location>
        <position position="7"/>
    </location>
    <ligand>
        <name>Mg(2+)</name>
        <dbReference type="ChEBI" id="CHEBI:18420"/>
        <label>1</label>
    </ligand>
</feature>
<evidence type="ECO:0000256" key="7">
    <source>
        <dbReference type="ARBA" id="ARBA00022801"/>
    </source>
</evidence>
<feature type="active site" evidence="13">
    <location>
        <position position="7"/>
    </location>
</feature>
<dbReference type="InterPro" id="IPR012337">
    <property type="entry name" value="RNaseH-like_sf"/>
</dbReference>
<organism evidence="15">
    <name type="scientific">Thiolapillus brandeum</name>
    <dbReference type="NCBI Taxonomy" id="1076588"/>
    <lineage>
        <taxon>Bacteria</taxon>
        <taxon>Pseudomonadati</taxon>
        <taxon>Pseudomonadota</taxon>
        <taxon>Gammaproteobacteria</taxon>
        <taxon>Chromatiales</taxon>
        <taxon>Sedimenticolaceae</taxon>
        <taxon>Thiolapillus</taxon>
    </lineage>
</organism>
<dbReference type="AlphaFoldDB" id="A0A831RXN7"/>
<feature type="active site" evidence="13">
    <location>
        <position position="138"/>
    </location>
</feature>
<evidence type="ECO:0000256" key="11">
    <source>
        <dbReference type="ARBA" id="ARBA00023204"/>
    </source>
</evidence>
<dbReference type="GO" id="GO:0008821">
    <property type="term" value="F:crossover junction DNA endonuclease activity"/>
    <property type="evidence" value="ECO:0007669"/>
    <property type="project" value="UniProtKB-UniRule"/>
</dbReference>
<comment type="subunit">
    <text evidence="13">Homodimer which binds Holliday junction (HJ) DNA. The HJ becomes 2-fold symmetrical on binding to RuvC with unstacked arms; it has a different conformation from HJ DNA in complex with RuvA. In the full resolvosome a probable DNA-RuvA(4)-RuvB(12)-RuvC(2) complex forms which resolves the HJ.</text>
</comment>
<dbReference type="InterPro" id="IPR036397">
    <property type="entry name" value="RNaseH_sf"/>
</dbReference>
<dbReference type="GO" id="GO:0003677">
    <property type="term" value="F:DNA binding"/>
    <property type="evidence" value="ECO:0007669"/>
    <property type="project" value="UniProtKB-KW"/>
</dbReference>
<dbReference type="GO" id="GO:0006310">
    <property type="term" value="P:DNA recombination"/>
    <property type="evidence" value="ECO:0007669"/>
    <property type="project" value="UniProtKB-UniRule"/>
</dbReference>
<dbReference type="Pfam" id="PF02075">
    <property type="entry name" value="RuvC"/>
    <property type="match status" value="1"/>
</dbReference>
<evidence type="ECO:0000256" key="13">
    <source>
        <dbReference type="HAMAP-Rule" id="MF_00034"/>
    </source>
</evidence>
<keyword evidence="9 13" id="KW-0238">DNA-binding</keyword>
<evidence type="ECO:0000256" key="8">
    <source>
        <dbReference type="ARBA" id="ARBA00022842"/>
    </source>
</evidence>
<comment type="cofactor">
    <cofactor evidence="13">
        <name>Mg(2+)</name>
        <dbReference type="ChEBI" id="CHEBI:18420"/>
    </cofactor>
    <text evidence="13">Binds 2 Mg(2+) ion per subunit.</text>
</comment>
<keyword evidence="7 13" id="KW-0378">Hydrolase</keyword>
<evidence type="ECO:0000256" key="12">
    <source>
        <dbReference type="ARBA" id="ARBA00029354"/>
    </source>
</evidence>
<feature type="binding site" evidence="13">
    <location>
        <position position="66"/>
    </location>
    <ligand>
        <name>Mg(2+)</name>
        <dbReference type="ChEBI" id="CHEBI:18420"/>
        <label>2</label>
    </ligand>
</feature>
<evidence type="ECO:0000256" key="5">
    <source>
        <dbReference type="ARBA" id="ARBA00022759"/>
    </source>
</evidence>
<evidence type="ECO:0000256" key="6">
    <source>
        <dbReference type="ARBA" id="ARBA00022763"/>
    </source>
</evidence>
<protein>
    <recommendedName>
        <fullName evidence="13 14">Crossover junction endodeoxyribonuclease RuvC</fullName>
        <ecNumber evidence="13 14">3.1.21.10</ecNumber>
    </recommendedName>
    <alternativeName>
        <fullName evidence="13">Holliday junction nuclease RuvC</fullName>
    </alternativeName>
    <alternativeName>
        <fullName evidence="13">Holliday junction resolvase RuvC</fullName>
    </alternativeName>
</protein>
<dbReference type="GO" id="GO:0006281">
    <property type="term" value="P:DNA repair"/>
    <property type="evidence" value="ECO:0007669"/>
    <property type="project" value="UniProtKB-UniRule"/>
</dbReference>
<dbReference type="CDD" id="cd16962">
    <property type="entry name" value="RuvC"/>
    <property type="match status" value="1"/>
</dbReference>
<proteinExistence type="inferred from homology"/>
<feature type="active site" evidence="13">
    <location>
        <position position="66"/>
    </location>
</feature>
<reference evidence="15" key="1">
    <citation type="journal article" date="2020" name="mSystems">
        <title>Genome- and Community-Level Interaction Insights into Carbon Utilization and Element Cycling Functions of Hydrothermarchaeota in Hydrothermal Sediment.</title>
        <authorList>
            <person name="Zhou Z."/>
            <person name="Liu Y."/>
            <person name="Xu W."/>
            <person name="Pan J."/>
            <person name="Luo Z.H."/>
            <person name="Li M."/>
        </authorList>
    </citation>
    <scope>NUCLEOTIDE SEQUENCE [LARGE SCALE GENOMIC DNA]</scope>
    <source>
        <strain evidence="15">HyVt-458</strain>
    </source>
</reference>
<keyword evidence="3 13" id="KW-0540">Nuclease</keyword>
<dbReference type="GO" id="GO:0000287">
    <property type="term" value="F:magnesium ion binding"/>
    <property type="evidence" value="ECO:0007669"/>
    <property type="project" value="UniProtKB-UniRule"/>
</dbReference>
<evidence type="ECO:0000256" key="9">
    <source>
        <dbReference type="ARBA" id="ARBA00023125"/>
    </source>
</evidence>
<comment type="caution">
    <text evidence="15">The sequence shown here is derived from an EMBL/GenBank/DDBJ whole genome shotgun (WGS) entry which is preliminary data.</text>
</comment>
<comment type="function">
    <text evidence="13">The RuvA-RuvB-RuvC complex processes Holliday junction (HJ) DNA during genetic recombination and DNA repair. Endonuclease that resolves HJ intermediates. Cleaves cruciform DNA by making single-stranded nicks across the HJ at symmetrical positions within the homologous arms, yielding a 5'-phosphate and a 3'-hydroxyl group; requires a central core of homology in the junction. The consensus cleavage sequence is 5'-(A/T)TT(C/G)-3'. Cleavage occurs on the 3'-side of the TT dinucleotide at the point of strand exchange. HJ branch migration catalyzed by RuvA-RuvB allows RuvC to scan DNA until it finds its consensus sequence, where it cleaves and resolves the cruciform DNA.</text>
</comment>
<dbReference type="Gene3D" id="3.30.420.10">
    <property type="entry name" value="Ribonuclease H-like superfamily/Ribonuclease H"/>
    <property type="match status" value="1"/>
</dbReference>
<evidence type="ECO:0000256" key="14">
    <source>
        <dbReference type="NCBIfam" id="TIGR00228"/>
    </source>
</evidence>
<keyword evidence="11 13" id="KW-0234">DNA repair</keyword>
<evidence type="ECO:0000256" key="2">
    <source>
        <dbReference type="ARBA" id="ARBA00022490"/>
    </source>
</evidence>
<dbReference type="PANTHER" id="PTHR30194:SF3">
    <property type="entry name" value="CROSSOVER JUNCTION ENDODEOXYRIBONUCLEASE RUVC"/>
    <property type="match status" value="1"/>
</dbReference>
<keyword evidence="2 13" id="KW-0963">Cytoplasm</keyword>
<dbReference type="NCBIfam" id="TIGR00228">
    <property type="entry name" value="ruvC"/>
    <property type="match status" value="1"/>
</dbReference>
<dbReference type="PROSITE" id="PS01321">
    <property type="entry name" value="RUVC"/>
    <property type="match status" value="1"/>
</dbReference>
<comment type="similarity">
    <text evidence="1 13">Belongs to the RuvC family.</text>
</comment>
<dbReference type="GO" id="GO:0048476">
    <property type="term" value="C:Holliday junction resolvase complex"/>
    <property type="evidence" value="ECO:0007669"/>
    <property type="project" value="UniProtKB-UniRule"/>
</dbReference>
<gene>
    <name evidence="13 15" type="primary">ruvC</name>
    <name evidence="15" type="ORF">ENJ12_09880</name>
</gene>
<dbReference type="InterPro" id="IPR002176">
    <property type="entry name" value="X-over_junc_endoDNase_RuvC"/>
</dbReference>
<dbReference type="EMBL" id="DRLF01000339">
    <property type="protein sequence ID" value="HEC07152.1"/>
    <property type="molecule type" value="Genomic_DNA"/>
</dbReference>
<sequence>MRILGIDPGSRVTGFGVIDSDGRHSRHVFSGCIRTSSKDFSARLGEIFSGIQAVLEEHAPEQVAVEQVFMASNPSSALKLGHARGAAITAAVVAELPVYEYTPRAVKLALVGTGAAEKEQVQHMIRLLLGVRQRMGLDESDALAVALCHAHTNVNANKLRGLS</sequence>
<dbReference type="Proteomes" id="UP000886339">
    <property type="component" value="Unassembled WGS sequence"/>
</dbReference>
<evidence type="ECO:0000256" key="1">
    <source>
        <dbReference type="ARBA" id="ARBA00009518"/>
    </source>
</evidence>
<evidence type="ECO:0000313" key="15">
    <source>
        <dbReference type="EMBL" id="HEC07152.1"/>
    </source>
</evidence>
<evidence type="ECO:0000256" key="3">
    <source>
        <dbReference type="ARBA" id="ARBA00022722"/>
    </source>
</evidence>
<keyword evidence="5 13" id="KW-0255">Endonuclease</keyword>
<dbReference type="InterPro" id="IPR020563">
    <property type="entry name" value="X-over_junc_endoDNase_Mg_BS"/>
</dbReference>
<dbReference type="PRINTS" id="PR00696">
    <property type="entry name" value="RSOLVASERUVC"/>
</dbReference>